<keyword evidence="6" id="KW-0862">Zinc</keyword>
<dbReference type="EMBL" id="CP040915">
    <property type="protein sequence ID" value="QDC24588.1"/>
    <property type="molecule type" value="Genomic_DNA"/>
</dbReference>
<evidence type="ECO:0000256" key="3">
    <source>
        <dbReference type="ARBA" id="ARBA00022723"/>
    </source>
</evidence>
<evidence type="ECO:0000313" key="12">
    <source>
        <dbReference type="Proteomes" id="UP000314616"/>
    </source>
</evidence>
<dbReference type="CDD" id="cd04275">
    <property type="entry name" value="ZnMc_pappalysin_like"/>
    <property type="match status" value="1"/>
</dbReference>
<keyword evidence="2 11" id="KW-0645">Protease</keyword>
<keyword evidence="3" id="KW-0479">Metal-binding</keyword>
<feature type="region of interest" description="Disordered" evidence="9">
    <location>
        <begin position="390"/>
        <end position="415"/>
    </location>
</feature>
<evidence type="ECO:0000256" key="5">
    <source>
        <dbReference type="ARBA" id="ARBA00022801"/>
    </source>
</evidence>
<dbReference type="PANTHER" id="PTHR47466">
    <property type="match status" value="1"/>
</dbReference>
<evidence type="ECO:0000256" key="7">
    <source>
        <dbReference type="ARBA" id="ARBA00023049"/>
    </source>
</evidence>
<accession>A0A5B8C2S6</accession>
<comment type="similarity">
    <text evidence="1">Belongs to the peptidase M43B family.</text>
</comment>
<dbReference type="GO" id="GO:0046872">
    <property type="term" value="F:metal ion binding"/>
    <property type="evidence" value="ECO:0007669"/>
    <property type="project" value="UniProtKB-KW"/>
</dbReference>
<evidence type="ECO:0000256" key="6">
    <source>
        <dbReference type="ARBA" id="ARBA00022833"/>
    </source>
</evidence>
<evidence type="ECO:0000256" key="4">
    <source>
        <dbReference type="ARBA" id="ARBA00022729"/>
    </source>
</evidence>
<evidence type="ECO:0000256" key="9">
    <source>
        <dbReference type="SAM" id="MobiDB-lite"/>
    </source>
</evidence>
<dbReference type="Pfam" id="PF05572">
    <property type="entry name" value="Peptidase_M43"/>
    <property type="match status" value="1"/>
</dbReference>
<keyword evidence="4" id="KW-0732">Signal</keyword>
<dbReference type="InterPro" id="IPR024079">
    <property type="entry name" value="MetalloPept_cat_dom_sf"/>
</dbReference>
<proteinExistence type="inferred from homology"/>
<dbReference type="Gene3D" id="3.40.390.10">
    <property type="entry name" value="Collagenase (Catalytic Domain)"/>
    <property type="match status" value="1"/>
</dbReference>
<dbReference type="GO" id="GO:0006508">
    <property type="term" value="P:proteolysis"/>
    <property type="evidence" value="ECO:0007669"/>
    <property type="project" value="UniProtKB-KW"/>
</dbReference>
<feature type="region of interest" description="Disordered" evidence="9">
    <location>
        <begin position="305"/>
        <end position="356"/>
    </location>
</feature>
<dbReference type="OrthoDB" id="6278496at2"/>
<evidence type="ECO:0000256" key="1">
    <source>
        <dbReference type="ARBA" id="ARBA00008721"/>
    </source>
</evidence>
<feature type="compositionally biased region" description="Gly residues" evidence="9">
    <location>
        <begin position="405"/>
        <end position="415"/>
    </location>
</feature>
<dbReference type="Proteomes" id="UP000314616">
    <property type="component" value="Chromosome"/>
</dbReference>
<evidence type="ECO:0000256" key="2">
    <source>
        <dbReference type="ARBA" id="ARBA00022670"/>
    </source>
</evidence>
<dbReference type="PANTHER" id="PTHR47466:SF1">
    <property type="entry name" value="METALLOPROTEASE MEP1 (AFU_ORTHOLOGUE AFUA_1G07730)-RELATED"/>
    <property type="match status" value="1"/>
</dbReference>
<dbReference type="GO" id="GO:0008237">
    <property type="term" value="F:metallopeptidase activity"/>
    <property type="evidence" value="ECO:0007669"/>
    <property type="project" value="UniProtKB-KW"/>
</dbReference>
<dbReference type="KEGG" id="gyu:FE374_08105"/>
<dbReference type="InterPro" id="IPR008754">
    <property type="entry name" value="Peptidase_M43"/>
</dbReference>
<sequence length="415" mass="43427">MTTTDLPAAQPTRRSCAVMDVHRRLLTESESYRVARTRIENLTIELERLEADRGVARIPVVVHVVARTPAEDITAEQVHSQIDVLNRDFRATNPDTADVPAPFQGLVADPQIEFHLATTDPAGNPTDGITRTSTTVNGFGADDQVKFTARGGQDAWPADRYLNVWVCQLGGGLLGYAQFPGGPPETDGVVILQSAFGTTGTARAPFDLGRTATHEIGHYLNLFHIWGDDGTGCRGSDEVDDTPNAGGPNYGRPAFPHVTCSNGPHGDLFMDYMDYVDDAAMVMFSSGQVARMSACLTGVRTSLWAGEPVPTPPGTPAPGGPGAGPAPEPPAGGAPEPPGGGTEPAPAPGTVAVPGRVDGAGTPIVVAGPGTLDVFAVGPDQMLYHKRWVDGGWQPSQTGWESLGRAGGDGGSPRQ</sequence>
<reference evidence="11 12" key="1">
    <citation type="submission" date="2019-05" db="EMBL/GenBank/DDBJ databases">
        <title>Georgenia *** sp. nov., and Georgenia *** sp. nov., isolated from the intestinal contents of plateau pika (Ochotona curzoniae) in the Qinghai-Tibet plateau of China.</title>
        <authorList>
            <person name="Tian Z."/>
        </authorList>
    </citation>
    <scope>NUCLEOTIDE SEQUENCE [LARGE SCALE GENOMIC DNA]</scope>
    <source>
        <strain evidence="11 12">Z443</strain>
    </source>
</reference>
<evidence type="ECO:0000313" key="11">
    <source>
        <dbReference type="EMBL" id="QDC24588.1"/>
    </source>
</evidence>
<gene>
    <name evidence="11" type="ORF">FE374_08105</name>
</gene>
<dbReference type="SUPFAM" id="SSF55486">
    <property type="entry name" value="Metalloproteases ('zincins'), catalytic domain"/>
    <property type="match status" value="1"/>
</dbReference>
<organism evidence="11 12">
    <name type="scientific">Georgenia yuyongxinii</name>
    <dbReference type="NCBI Taxonomy" id="2589797"/>
    <lineage>
        <taxon>Bacteria</taxon>
        <taxon>Bacillati</taxon>
        <taxon>Actinomycetota</taxon>
        <taxon>Actinomycetes</taxon>
        <taxon>Micrococcales</taxon>
        <taxon>Bogoriellaceae</taxon>
        <taxon>Georgenia</taxon>
    </lineage>
</organism>
<keyword evidence="7 11" id="KW-0482">Metalloprotease</keyword>
<dbReference type="AlphaFoldDB" id="A0A5B8C2S6"/>
<dbReference type="RefSeq" id="WP_139928076.1">
    <property type="nucleotide sequence ID" value="NZ_CP040915.1"/>
</dbReference>
<protein>
    <submittedName>
        <fullName evidence="11">Zinc metalloprotease</fullName>
    </submittedName>
</protein>
<keyword evidence="5" id="KW-0378">Hydrolase</keyword>
<keyword evidence="8" id="KW-1015">Disulfide bond</keyword>
<name>A0A5B8C2S6_9MICO</name>
<dbReference type="Gene3D" id="2.120.10.70">
    <property type="entry name" value="Fucose-specific lectin"/>
    <property type="match status" value="1"/>
</dbReference>
<feature type="compositionally biased region" description="Pro residues" evidence="9">
    <location>
        <begin position="309"/>
        <end position="338"/>
    </location>
</feature>
<evidence type="ECO:0000256" key="8">
    <source>
        <dbReference type="ARBA" id="ARBA00023157"/>
    </source>
</evidence>
<feature type="domain" description="Peptidase M43 pregnancy-associated plasma-A" evidence="10">
    <location>
        <begin position="153"/>
        <end position="296"/>
    </location>
</feature>
<evidence type="ECO:0000259" key="10">
    <source>
        <dbReference type="Pfam" id="PF05572"/>
    </source>
</evidence>